<evidence type="ECO:0000313" key="7">
    <source>
        <dbReference type="EMBL" id="KAG1362282.1"/>
    </source>
</evidence>
<dbReference type="AlphaFoldDB" id="A0A8K0IM91"/>
<dbReference type="InterPro" id="IPR006577">
    <property type="entry name" value="UAS"/>
</dbReference>
<dbReference type="PANTHER" id="PTHR23322:SF1">
    <property type="entry name" value="FAS-ASSOCIATED FACTOR 2"/>
    <property type="match status" value="1"/>
</dbReference>
<keyword evidence="3" id="KW-0175">Coiled coil</keyword>
<evidence type="ECO:0000256" key="4">
    <source>
        <dbReference type="SAM" id="MobiDB-lite"/>
    </source>
</evidence>
<feature type="transmembrane region" description="Helical" evidence="5">
    <location>
        <begin position="96"/>
        <end position="118"/>
    </location>
</feature>
<evidence type="ECO:0000313" key="8">
    <source>
        <dbReference type="Proteomes" id="UP000797356"/>
    </source>
</evidence>
<keyword evidence="2" id="KW-0256">Endoplasmic reticulum</keyword>
<dbReference type="Pfam" id="PF21021">
    <property type="entry name" value="FAF1"/>
    <property type="match status" value="1"/>
</dbReference>
<dbReference type="Gene3D" id="3.10.20.90">
    <property type="entry name" value="Phosphatidylinositol 3-kinase Catalytic Subunit, Chain A, domain 1"/>
    <property type="match status" value="1"/>
</dbReference>
<dbReference type="InterPro" id="IPR050730">
    <property type="entry name" value="UBX_domain-protein"/>
</dbReference>
<dbReference type="InterPro" id="IPR029071">
    <property type="entry name" value="Ubiquitin-like_domsf"/>
</dbReference>
<dbReference type="Pfam" id="PF14555">
    <property type="entry name" value="UBA_4"/>
    <property type="match status" value="1"/>
</dbReference>
<dbReference type="InterPro" id="IPR036249">
    <property type="entry name" value="Thioredoxin-like_sf"/>
</dbReference>
<keyword evidence="5" id="KW-1133">Transmembrane helix</keyword>
<evidence type="ECO:0000256" key="1">
    <source>
        <dbReference type="ARBA" id="ARBA00004240"/>
    </source>
</evidence>
<dbReference type="OrthoDB" id="1026733at2759"/>
<reference evidence="7" key="1">
    <citation type="journal article" date="2017" name="Gigascience">
        <title>The genome draft of coconut (Cocos nucifera).</title>
        <authorList>
            <person name="Xiao Y."/>
            <person name="Xu P."/>
            <person name="Fan H."/>
            <person name="Baudouin L."/>
            <person name="Xia W."/>
            <person name="Bocs S."/>
            <person name="Xu J."/>
            <person name="Li Q."/>
            <person name="Guo A."/>
            <person name="Zhou L."/>
            <person name="Li J."/>
            <person name="Wu Y."/>
            <person name="Ma Z."/>
            <person name="Armero A."/>
            <person name="Issali A.E."/>
            <person name="Liu N."/>
            <person name="Peng M."/>
            <person name="Yang Y."/>
        </authorList>
    </citation>
    <scope>NUCLEOTIDE SEQUENCE</scope>
    <source>
        <tissue evidence="7">Spear leaf of Hainan Tall coconut</tissue>
    </source>
</reference>
<dbReference type="Pfam" id="PF00789">
    <property type="entry name" value="UBX"/>
    <property type="match status" value="1"/>
</dbReference>
<dbReference type="Gene3D" id="1.10.8.10">
    <property type="entry name" value="DNA helicase RuvA subunit, C-terminal domain"/>
    <property type="match status" value="1"/>
</dbReference>
<dbReference type="Gene3D" id="3.40.30.10">
    <property type="entry name" value="Glutaredoxin"/>
    <property type="match status" value="1"/>
</dbReference>
<protein>
    <submittedName>
        <fullName evidence="7">Plant UBX domain-containing protein 10</fullName>
    </submittedName>
</protein>
<dbReference type="SMART" id="SM00594">
    <property type="entry name" value="UAS"/>
    <property type="match status" value="1"/>
</dbReference>
<dbReference type="SMART" id="SM00166">
    <property type="entry name" value="UBX"/>
    <property type="match status" value="1"/>
</dbReference>
<feature type="region of interest" description="Disordered" evidence="4">
    <location>
        <begin position="332"/>
        <end position="363"/>
    </location>
</feature>
<dbReference type="GO" id="GO:0005783">
    <property type="term" value="C:endoplasmic reticulum"/>
    <property type="evidence" value="ECO:0007669"/>
    <property type="project" value="UniProtKB-SubCell"/>
</dbReference>
<dbReference type="InterPro" id="IPR009060">
    <property type="entry name" value="UBA-like_sf"/>
</dbReference>
<dbReference type="CDD" id="cd01767">
    <property type="entry name" value="UBX"/>
    <property type="match status" value="1"/>
</dbReference>
<dbReference type="SUPFAM" id="SSF54236">
    <property type="entry name" value="Ubiquitin-like"/>
    <property type="match status" value="1"/>
</dbReference>
<evidence type="ECO:0000256" key="2">
    <source>
        <dbReference type="ARBA" id="ARBA00022824"/>
    </source>
</evidence>
<organism evidence="7 8">
    <name type="scientific">Cocos nucifera</name>
    <name type="common">Coconut palm</name>
    <dbReference type="NCBI Taxonomy" id="13894"/>
    <lineage>
        <taxon>Eukaryota</taxon>
        <taxon>Viridiplantae</taxon>
        <taxon>Streptophyta</taxon>
        <taxon>Embryophyta</taxon>
        <taxon>Tracheophyta</taxon>
        <taxon>Spermatophyta</taxon>
        <taxon>Magnoliopsida</taxon>
        <taxon>Liliopsida</taxon>
        <taxon>Arecaceae</taxon>
        <taxon>Arecoideae</taxon>
        <taxon>Cocoseae</taxon>
        <taxon>Attaleinae</taxon>
        <taxon>Cocos</taxon>
    </lineage>
</organism>
<comment type="subcellular location">
    <subcellularLocation>
        <location evidence="1">Endoplasmic reticulum</location>
    </subcellularLocation>
</comment>
<gene>
    <name evidence="7" type="ORF">COCNU_10G005010</name>
</gene>
<keyword evidence="5" id="KW-0812">Transmembrane</keyword>
<dbReference type="PANTHER" id="PTHR23322">
    <property type="entry name" value="FAS-ASSOCIATED PROTEIN"/>
    <property type="match status" value="1"/>
</dbReference>
<dbReference type="SUPFAM" id="SSF46934">
    <property type="entry name" value="UBA-like"/>
    <property type="match status" value="1"/>
</dbReference>
<dbReference type="InterPro" id="IPR049483">
    <property type="entry name" value="FAF1_2-like_UAS"/>
</dbReference>
<keyword evidence="5" id="KW-0472">Membrane</keyword>
<proteinExistence type="predicted"/>
<dbReference type="Proteomes" id="UP000797356">
    <property type="component" value="Chromosome 10"/>
</dbReference>
<sequence>MAEGFEDKLAYFQAITGLDDPDLCTEILSAHNWDLELAISAFTSSSNPSSSTNPSASASDVDGGGGSNPAESSIARRDSGDPPAPGLAWKLITLPFYVVSGGIGLITGAVGLGVWIAGGVLSRSLNLLGLAAPRGAEADRLIPVSASTAEAADFVAAFERDFGGASAGIRFVAEGFTDALQRSQREYKLLFVYLHSPDHPDVPTFCSGCLCSALVAAFVNENFVAWGGSIRRTEGFKISNSLKASRFPFCAVVMASTNQRIVLLQQERDRLISSVIQIEGPKSSEEMLAILQRVIEECTPALVAARLEAEERRNNQRLREEQDAAYRAALEADQARERQRKEEQERLEREAAEAEKKRKEEEEARERAACEAAEKEAALARRRQEKAMSLGIEPEKGPDVTQVLVRFPTGERKERRFHSSATISSLYDYVDSLDCLKAEKYSLVSNFPRVSYGPEKHSLTLKEAGLHPQASLFVEVDS</sequence>
<dbReference type="CDD" id="cd14353">
    <property type="entry name" value="UBA_FAF"/>
    <property type="match status" value="1"/>
</dbReference>
<evidence type="ECO:0000259" key="6">
    <source>
        <dbReference type="PROSITE" id="PS50033"/>
    </source>
</evidence>
<dbReference type="InterPro" id="IPR001012">
    <property type="entry name" value="UBX_dom"/>
</dbReference>
<feature type="domain" description="UBX" evidence="6">
    <location>
        <begin position="396"/>
        <end position="474"/>
    </location>
</feature>
<evidence type="ECO:0000256" key="5">
    <source>
        <dbReference type="SAM" id="Phobius"/>
    </source>
</evidence>
<accession>A0A8K0IM91</accession>
<feature type="compositionally biased region" description="Low complexity" evidence="4">
    <location>
        <begin position="45"/>
        <end position="61"/>
    </location>
</feature>
<feature type="compositionally biased region" description="Basic and acidic residues" evidence="4">
    <location>
        <begin position="333"/>
        <end position="363"/>
    </location>
</feature>
<dbReference type="GO" id="GO:0036503">
    <property type="term" value="P:ERAD pathway"/>
    <property type="evidence" value="ECO:0007669"/>
    <property type="project" value="TreeGrafter"/>
</dbReference>
<reference evidence="7" key="2">
    <citation type="submission" date="2019-07" db="EMBL/GenBank/DDBJ databases">
        <authorList>
            <person name="Yang Y."/>
            <person name="Bocs S."/>
            <person name="Baudouin L."/>
        </authorList>
    </citation>
    <scope>NUCLEOTIDE SEQUENCE</scope>
    <source>
        <tissue evidence="7">Spear leaf of Hainan Tall coconut</tissue>
    </source>
</reference>
<dbReference type="SUPFAM" id="SSF52833">
    <property type="entry name" value="Thioredoxin-like"/>
    <property type="match status" value="1"/>
</dbReference>
<evidence type="ECO:0000256" key="3">
    <source>
        <dbReference type="ARBA" id="ARBA00023054"/>
    </source>
</evidence>
<feature type="region of interest" description="Disordered" evidence="4">
    <location>
        <begin position="45"/>
        <end position="81"/>
    </location>
</feature>
<dbReference type="GO" id="GO:0043130">
    <property type="term" value="F:ubiquitin binding"/>
    <property type="evidence" value="ECO:0007669"/>
    <property type="project" value="TreeGrafter"/>
</dbReference>
<dbReference type="CDD" id="cd02958">
    <property type="entry name" value="UAS"/>
    <property type="match status" value="1"/>
</dbReference>
<dbReference type="EMBL" id="CM017881">
    <property type="protein sequence ID" value="KAG1362282.1"/>
    <property type="molecule type" value="Genomic_DNA"/>
</dbReference>
<comment type="caution">
    <text evidence="7">The sequence shown here is derived from an EMBL/GenBank/DDBJ whole genome shotgun (WGS) entry which is preliminary data.</text>
</comment>
<name>A0A8K0IM91_COCNU</name>
<keyword evidence="8" id="KW-1185">Reference proteome</keyword>
<dbReference type="PROSITE" id="PS50033">
    <property type="entry name" value="UBX"/>
    <property type="match status" value="1"/>
</dbReference>